<feature type="non-terminal residue" evidence="1">
    <location>
        <position position="1"/>
    </location>
</feature>
<feature type="non-terminal residue" evidence="1">
    <location>
        <position position="379"/>
    </location>
</feature>
<dbReference type="EMBL" id="MU151318">
    <property type="protein sequence ID" value="KAF9445192.1"/>
    <property type="molecule type" value="Genomic_DNA"/>
</dbReference>
<protein>
    <recommendedName>
        <fullName evidence="3">F-box domain-containing protein</fullName>
    </recommendedName>
</protein>
<comment type="caution">
    <text evidence="1">The sequence shown here is derived from an EMBL/GenBank/DDBJ whole genome shotgun (WGS) entry which is preliminary data.</text>
</comment>
<dbReference type="AlphaFoldDB" id="A0A9P6BZB0"/>
<organism evidence="1 2">
    <name type="scientific">Macrolepiota fuliginosa MF-IS2</name>
    <dbReference type="NCBI Taxonomy" id="1400762"/>
    <lineage>
        <taxon>Eukaryota</taxon>
        <taxon>Fungi</taxon>
        <taxon>Dikarya</taxon>
        <taxon>Basidiomycota</taxon>
        <taxon>Agaricomycotina</taxon>
        <taxon>Agaricomycetes</taxon>
        <taxon>Agaricomycetidae</taxon>
        <taxon>Agaricales</taxon>
        <taxon>Agaricineae</taxon>
        <taxon>Agaricaceae</taxon>
        <taxon>Macrolepiota</taxon>
    </lineage>
</organism>
<proteinExistence type="predicted"/>
<accession>A0A9P6BZB0</accession>
<reference evidence="1" key="1">
    <citation type="submission" date="2020-11" db="EMBL/GenBank/DDBJ databases">
        <authorList>
            <consortium name="DOE Joint Genome Institute"/>
            <person name="Ahrendt S."/>
            <person name="Riley R."/>
            <person name="Andreopoulos W."/>
            <person name="Labutti K."/>
            <person name="Pangilinan J."/>
            <person name="Ruiz-Duenas F.J."/>
            <person name="Barrasa J.M."/>
            <person name="Sanchez-Garcia M."/>
            <person name="Camarero S."/>
            <person name="Miyauchi S."/>
            <person name="Serrano A."/>
            <person name="Linde D."/>
            <person name="Babiker R."/>
            <person name="Drula E."/>
            <person name="Ayuso-Fernandez I."/>
            <person name="Pacheco R."/>
            <person name="Padilla G."/>
            <person name="Ferreira P."/>
            <person name="Barriuso J."/>
            <person name="Kellner H."/>
            <person name="Castanera R."/>
            <person name="Alfaro M."/>
            <person name="Ramirez L."/>
            <person name="Pisabarro A.G."/>
            <person name="Kuo A."/>
            <person name="Tritt A."/>
            <person name="Lipzen A."/>
            <person name="He G."/>
            <person name="Yan M."/>
            <person name="Ng V."/>
            <person name="Cullen D."/>
            <person name="Martin F."/>
            <person name="Rosso M.-N."/>
            <person name="Henrissat B."/>
            <person name="Hibbett D."/>
            <person name="Martinez A.T."/>
            <person name="Grigoriev I.V."/>
        </authorList>
    </citation>
    <scope>NUCLEOTIDE SEQUENCE</scope>
    <source>
        <strain evidence="1">MF-IS2</strain>
    </source>
</reference>
<gene>
    <name evidence="1" type="ORF">P691DRAFT_611059</name>
</gene>
<evidence type="ECO:0008006" key="3">
    <source>
        <dbReference type="Google" id="ProtNLM"/>
    </source>
</evidence>
<keyword evidence="2" id="KW-1185">Reference proteome</keyword>
<sequence>RAPAGIHPILPMEIIDHVCQKLALRDLAALVRANTALNTIGLRRLYHTIGVDLQPGRLLRCIITLDRSADLALLVRTFEVNLIGQMPTRTYYLLLERVLKKMIYLTTLVIELPKRHSPTWILPIPSPTSSPSQIFHLRSLTTSIHCKPPLAHFLDSQPEITELTLRGINSDSSNPLYPFITTLFHSVGGALGPDNPFSAAISSKPSRFTLLPTSLPKLSHFNAIHAGPTVIRDVITSRPVTHMSIPLFPPHTMDTLSALSLASKPLMRLSIMSFDPTAPYFLFDELSARFPDLEALHVVVLMAEVTAGMLLDWGQFLTGFRRLKYITFMAALGGDEDGDVAGVREEIDERKIARIWHSSCPTLKTIILPQGKVWFEESN</sequence>
<dbReference type="OrthoDB" id="3178870at2759"/>
<dbReference type="Proteomes" id="UP000807342">
    <property type="component" value="Unassembled WGS sequence"/>
</dbReference>
<evidence type="ECO:0000313" key="1">
    <source>
        <dbReference type="EMBL" id="KAF9445192.1"/>
    </source>
</evidence>
<name>A0A9P6BZB0_9AGAR</name>
<evidence type="ECO:0000313" key="2">
    <source>
        <dbReference type="Proteomes" id="UP000807342"/>
    </source>
</evidence>